<dbReference type="Gene3D" id="1.20.1250.20">
    <property type="entry name" value="MFS general substrate transporter like domains"/>
    <property type="match status" value="1"/>
</dbReference>
<keyword evidence="4 7" id="KW-0812">Transmembrane</keyword>
<evidence type="ECO:0000256" key="5">
    <source>
        <dbReference type="ARBA" id="ARBA00022989"/>
    </source>
</evidence>
<accession>A0A4P7VPU1</accession>
<feature type="transmembrane region" description="Helical" evidence="7">
    <location>
        <begin position="345"/>
        <end position="367"/>
    </location>
</feature>
<dbReference type="PANTHER" id="PTHR23517">
    <property type="entry name" value="RESISTANCE PROTEIN MDTM, PUTATIVE-RELATED-RELATED"/>
    <property type="match status" value="1"/>
</dbReference>
<dbReference type="EMBL" id="CP039393">
    <property type="protein sequence ID" value="QCD36138.1"/>
    <property type="molecule type" value="Genomic_DNA"/>
</dbReference>
<dbReference type="RefSeq" id="WP_136410676.1">
    <property type="nucleotide sequence ID" value="NZ_CP039393.1"/>
</dbReference>
<feature type="transmembrane region" description="Helical" evidence="7">
    <location>
        <begin position="171"/>
        <end position="188"/>
    </location>
</feature>
<dbReference type="InterPro" id="IPR036259">
    <property type="entry name" value="MFS_trans_sf"/>
</dbReference>
<evidence type="ECO:0000256" key="2">
    <source>
        <dbReference type="ARBA" id="ARBA00022448"/>
    </source>
</evidence>
<dbReference type="InterPro" id="IPR011701">
    <property type="entry name" value="MFS"/>
</dbReference>
<dbReference type="OrthoDB" id="1098407at2"/>
<feature type="transmembrane region" description="Helical" evidence="7">
    <location>
        <begin position="106"/>
        <end position="129"/>
    </location>
</feature>
<feature type="transmembrane region" description="Helical" evidence="7">
    <location>
        <begin position="259"/>
        <end position="279"/>
    </location>
</feature>
<dbReference type="SUPFAM" id="SSF103473">
    <property type="entry name" value="MFS general substrate transporter"/>
    <property type="match status" value="1"/>
</dbReference>
<feature type="transmembrane region" description="Helical" evidence="7">
    <location>
        <begin position="291"/>
        <end position="308"/>
    </location>
</feature>
<feature type="transmembrane region" description="Helical" evidence="7">
    <location>
        <begin position="52"/>
        <end position="69"/>
    </location>
</feature>
<dbReference type="PROSITE" id="PS50850">
    <property type="entry name" value="MFS"/>
    <property type="match status" value="1"/>
</dbReference>
<keyword evidence="3" id="KW-1003">Cell membrane</keyword>
<evidence type="ECO:0000313" key="10">
    <source>
        <dbReference type="Proteomes" id="UP000297031"/>
    </source>
</evidence>
<gene>
    <name evidence="9" type="ORF">E7746_09720</name>
</gene>
<evidence type="ECO:0000259" key="8">
    <source>
        <dbReference type="PROSITE" id="PS50850"/>
    </source>
</evidence>
<feature type="domain" description="Major facilitator superfamily (MFS) profile" evidence="8">
    <location>
        <begin position="13"/>
        <end position="405"/>
    </location>
</feature>
<feature type="transmembrane region" description="Helical" evidence="7">
    <location>
        <begin position="379"/>
        <end position="401"/>
    </location>
</feature>
<keyword evidence="2" id="KW-0813">Transport</keyword>
<dbReference type="KEGG" id="mgod:E7746_09720"/>
<evidence type="ECO:0000256" key="6">
    <source>
        <dbReference type="ARBA" id="ARBA00023136"/>
    </source>
</evidence>
<dbReference type="Pfam" id="PF07690">
    <property type="entry name" value="MFS_1"/>
    <property type="match status" value="1"/>
</dbReference>
<dbReference type="GO" id="GO:0005886">
    <property type="term" value="C:plasma membrane"/>
    <property type="evidence" value="ECO:0007669"/>
    <property type="project" value="UniProtKB-SubCell"/>
</dbReference>
<dbReference type="AlphaFoldDB" id="A0A4P7VPU1"/>
<dbReference type="InterPro" id="IPR020846">
    <property type="entry name" value="MFS_dom"/>
</dbReference>
<feature type="transmembrane region" description="Helical" evidence="7">
    <location>
        <begin position="81"/>
        <end position="100"/>
    </location>
</feature>
<feature type="transmembrane region" description="Helical" evidence="7">
    <location>
        <begin position="12"/>
        <end position="32"/>
    </location>
</feature>
<feature type="transmembrane region" description="Helical" evidence="7">
    <location>
        <begin position="314"/>
        <end position="333"/>
    </location>
</feature>
<reference evidence="9 10" key="1">
    <citation type="submission" date="2019-02" db="EMBL/GenBank/DDBJ databases">
        <title>Isolation and identification of novel species under the genus Muribaculum.</title>
        <authorList>
            <person name="Miyake S."/>
            <person name="Ding Y."/>
            <person name="Low A."/>
            <person name="Soh M."/>
            <person name="Seedorf H."/>
        </authorList>
    </citation>
    <scope>NUCLEOTIDE SEQUENCE [LARGE SCALE GENOMIC DNA]</scope>
    <source>
        <strain evidence="9 10">TLL-A4</strain>
    </source>
</reference>
<evidence type="ECO:0000256" key="4">
    <source>
        <dbReference type="ARBA" id="ARBA00022692"/>
    </source>
</evidence>
<dbReference type="PANTHER" id="PTHR23517:SF2">
    <property type="entry name" value="MULTIDRUG RESISTANCE PROTEIN MDTH"/>
    <property type="match status" value="1"/>
</dbReference>
<dbReference type="Proteomes" id="UP000297031">
    <property type="component" value="Chromosome"/>
</dbReference>
<name>A0A4P7VPU1_9BACT</name>
<dbReference type="GO" id="GO:0022857">
    <property type="term" value="F:transmembrane transporter activity"/>
    <property type="evidence" value="ECO:0007669"/>
    <property type="project" value="InterPro"/>
</dbReference>
<keyword evidence="10" id="KW-1185">Reference proteome</keyword>
<evidence type="ECO:0000256" key="1">
    <source>
        <dbReference type="ARBA" id="ARBA00004651"/>
    </source>
</evidence>
<dbReference type="InterPro" id="IPR050171">
    <property type="entry name" value="MFS_Transporters"/>
</dbReference>
<keyword evidence="5 7" id="KW-1133">Transmembrane helix</keyword>
<proteinExistence type="predicted"/>
<feature type="transmembrane region" description="Helical" evidence="7">
    <location>
        <begin position="226"/>
        <end position="247"/>
    </location>
</feature>
<evidence type="ECO:0000256" key="3">
    <source>
        <dbReference type="ARBA" id="ARBA00022475"/>
    </source>
</evidence>
<keyword evidence="6 7" id="KW-0472">Membrane</keyword>
<feature type="transmembrane region" description="Helical" evidence="7">
    <location>
        <begin position="141"/>
        <end position="165"/>
    </location>
</feature>
<evidence type="ECO:0000313" key="9">
    <source>
        <dbReference type="EMBL" id="QCD36138.1"/>
    </source>
</evidence>
<sequence>MQFKTGTGSTVSVMTAIALWSLSLGVDLPGLAVTPMLDRLDSIFPNASELEVQLLTVLPNLLIIPFVLLSGRLSMSNHKTIVITTGVALYVLSAILYIFSNTMTELIIISALLGCACGLILPFSTGLIANVFTGSYRVTQMGIVSGIGNGALVVATFIVGLIASIDWHMPFLVYLLPAISLFLLPWIYKAADKTPAATIEPAPVDATDPHKNEDSKKWDGFYIMPTIKLLGSYFFFIYVMSVIPYYGPYLMTPDKLSTTQIGTVIALLYLAMFLSGISLIKTLRIVRDNTYWIACATISIGMLAFILVHSFELYCLGALLVGFGVGTLQPVIYDKATEIVDSPRRMTMAMAVILTANYLAISLLPIINDFFARLFGCKSSLIFPFLFALVLIVAATGVAFYNRRGFIFGIRNSYYS</sequence>
<evidence type="ECO:0000256" key="7">
    <source>
        <dbReference type="SAM" id="Phobius"/>
    </source>
</evidence>
<comment type="subcellular location">
    <subcellularLocation>
        <location evidence="1">Cell membrane</location>
        <topology evidence="1">Multi-pass membrane protein</topology>
    </subcellularLocation>
</comment>
<organism evidence="9 10">
    <name type="scientific">Muribaculum gordoncarteri</name>
    <dbReference type="NCBI Taxonomy" id="2530390"/>
    <lineage>
        <taxon>Bacteria</taxon>
        <taxon>Pseudomonadati</taxon>
        <taxon>Bacteroidota</taxon>
        <taxon>Bacteroidia</taxon>
        <taxon>Bacteroidales</taxon>
        <taxon>Muribaculaceae</taxon>
        <taxon>Muribaculum</taxon>
    </lineage>
</organism>
<protein>
    <submittedName>
        <fullName evidence="9">MFS transporter</fullName>
    </submittedName>
</protein>